<name>A0A382IXU2_9ZZZZ</name>
<dbReference type="AlphaFoldDB" id="A0A382IXU2"/>
<accession>A0A382IXU2</accession>
<dbReference type="EMBL" id="UINC01069738">
    <property type="protein sequence ID" value="SVC03351.1"/>
    <property type="molecule type" value="Genomic_DNA"/>
</dbReference>
<keyword evidence="1" id="KW-0175">Coiled coil</keyword>
<evidence type="ECO:0000256" key="1">
    <source>
        <dbReference type="SAM" id="Coils"/>
    </source>
</evidence>
<organism evidence="2">
    <name type="scientific">marine metagenome</name>
    <dbReference type="NCBI Taxonomy" id="408172"/>
    <lineage>
        <taxon>unclassified sequences</taxon>
        <taxon>metagenomes</taxon>
        <taxon>ecological metagenomes</taxon>
    </lineage>
</organism>
<evidence type="ECO:0000313" key="2">
    <source>
        <dbReference type="EMBL" id="SVC03351.1"/>
    </source>
</evidence>
<protein>
    <submittedName>
        <fullName evidence="2">Uncharacterized protein</fullName>
    </submittedName>
</protein>
<feature type="non-terminal residue" evidence="2">
    <location>
        <position position="110"/>
    </location>
</feature>
<gene>
    <name evidence="2" type="ORF">METZ01_LOCUS256205</name>
</gene>
<feature type="coiled-coil region" evidence="1">
    <location>
        <begin position="49"/>
        <end position="90"/>
    </location>
</feature>
<reference evidence="2" key="1">
    <citation type="submission" date="2018-05" db="EMBL/GenBank/DDBJ databases">
        <authorList>
            <person name="Lanie J.A."/>
            <person name="Ng W.-L."/>
            <person name="Kazmierczak K.M."/>
            <person name="Andrzejewski T.M."/>
            <person name="Davidsen T.M."/>
            <person name="Wayne K.J."/>
            <person name="Tettelin H."/>
            <person name="Glass J.I."/>
            <person name="Rusch D."/>
            <person name="Podicherti R."/>
            <person name="Tsui H.-C.T."/>
            <person name="Winkler M.E."/>
        </authorList>
    </citation>
    <scope>NUCLEOTIDE SEQUENCE</scope>
</reference>
<proteinExistence type="predicted"/>
<sequence>MNNWLILRGGRLASRGWSFFSFQMLTLVGVLLFVGAFSSVVAADTNVRLANLTQDLELISRQVANLRSEVEILRRENAQLRIVAEQATKTQGVSTGSLQEFARQMDGRLE</sequence>